<dbReference type="PROSITE" id="PS51918">
    <property type="entry name" value="RADICAL_SAM"/>
    <property type="match status" value="1"/>
</dbReference>
<evidence type="ECO:0000256" key="6">
    <source>
        <dbReference type="ARBA" id="ARBA00023002"/>
    </source>
</evidence>
<dbReference type="InterPro" id="IPR017900">
    <property type="entry name" value="4Fe4S_Fe_S_CS"/>
</dbReference>
<feature type="domain" description="Radical SAM core" evidence="11">
    <location>
        <begin position="13"/>
        <end position="293"/>
    </location>
</feature>
<comment type="similarity">
    <text evidence="2">Belongs to the organic radical-activating enzymes family.</text>
</comment>
<evidence type="ECO:0000256" key="4">
    <source>
        <dbReference type="ARBA" id="ARBA00022691"/>
    </source>
</evidence>
<dbReference type="SFLD" id="SFLDG01118">
    <property type="entry name" value="activating_enzymes__group_2"/>
    <property type="match status" value="1"/>
</dbReference>
<dbReference type="PANTHER" id="PTHR30352:SF4">
    <property type="entry name" value="PYRUVATE FORMATE-LYASE 2-ACTIVATING ENZYME"/>
    <property type="match status" value="1"/>
</dbReference>
<name>A0ABT1EIX3_9FIRM</name>
<keyword evidence="8" id="KW-0411">Iron-sulfur</keyword>
<evidence type="ECO:0000259" key="11">
    <source>
        <dbReference type="PROSITE" id="PS51918"/>
    </source>
</evidence>
<dbReference type="RefSeq" id="WP_262069521.1">
    <property type="nucleotide sequence ID" value="NZ_JAMXOC010000015.1"/>
</dbReference>
<proteinExistence type="inferred from homology"/>
<dbReference type="SUPFAM" id="SSF54862">
    <property type="entry name" value="4Fe-4S ferredoxins"/>
    <property type="match status" value="1"/>
</dbReference>
<evidence type="ECO:0000313" key="13">
    <source>
        <dbReference type="Proteomes" id="UP001523565"/>
    </source>
</evidence>
<dbReference type="Proteomes" id="UP001523565">
    <property type="component" value="Unassembled WGS sequence"/>
</dbReference>
<dbReference type="Gene3D" id="3.80.30.10">
    <property type="entry name" value="pyruvate-formate lyase- activating enzyme"/>
    <property type="match status" value="1"/>
</dbReference>
<comment type="catalytic activity">
    <reaction evidence="9">
        <text>glycyl-[protein] + reduced [flavodoxin] + S-adenosyl-L-methionine = glycin-2-yl radical-[protein] + semiquinone [flavodoxin] + 5'-deoxyadenosine + L-methionine + H(+)</text>
        <dbReference type="Rhea" id="RHEA:61976"/>
        <dbReference type="Rhea" id="RHEA-COMP:10622"/>
        <dbReference type="Rhea" id="RHEA-COMP:14480"/>
        <dbReference type="Rhea" id="RHEA-COMP:15993"/>
        <dbReference type="Rhea" id="RHEA-COMP:15994"/>
        <dbReference type="ChEBI" id="CHEBI:15378"/>
        <dbReference type="ChEBI" id="CHEBI:17319"/>
        <dbReference type="ChEBI" id="CHEBI:29947"/>
        <dbReference type="ChEBI" id="CHEBI:32722"/>
        <dbReference type="ChEBI" id="CHEBI:57618"/>
        <dbReference type="ChEBI" id="CHEBI:57844"/>
        <dbReference type="ChEBI" id="CHEBI:59789"/>
        <dbReference type="ChEBI" id="CHEBI:140311"/>
    </reaction>
</comment>
<organism evidence="12 13">
    <name type="scientific">Ohessyouella blattaphilus</name>
    <dbReference type="NCBI Taxonomy" id="2949333"/>
    <lineage>
        <taxon>Bacteria</taxon>
        <taxon>Bacillati</taxon>
        <taxon>Bacillota</taxon>
        <taxon>Clostridia</taxon>
        <taxon>Lachnospirales</taxon>
        <taxon>Lachnospiraceae</taxon>
        <taxon>Ohessyouella</taxon>
    </lineage>
</organism>
<dbReference type="InterPro" id="IPR017896">
    <property type="entry name" value="4Fe4S_Fe-S-bd"/>
</dbReference>
<comment type="caution">
    <text evidence="12">The sequence shown here is derived from an EMBL/GenBank/DDBJ whole genome shotgun (WGS) entry which is preliminary data.</text>
</comment>
<evidence type="ECO:0000256" key="5">
    <source>
        <dbReference type="ARBA" id="ARBA00022723"/>
    </source>
</evidence>
<dbReference type="InterPro" id="IPR050014">
    <property type="entry name" value="T4HPD_activ_SAM"/>
</dbReference>
<dbReference type="SUPFAM" id="SSF102114">
    <property type="entry name" value="Radical SAM enzymes"/>
    <property type="match status" value="1"/>
</dbReference>
<evidence type="ECO:0000259" key="10">
    <source>
        <dbReference type="PROSITE" id="PS51379"/>
    </source>
</evidence>
<reference evidence="12 13" key="1">
    <citation type="journal article" date="2022" name="Genome Biol. Evol.">
        <title>Host diet, physiology and behaviors set the stage for Lachnospiraceae cladogenesis.</title>
        <authorList>
            <person name="Vera-Ponce De Leon A."/>
            <person name="Schneider M."/>
            <person name="Jahnes B.C."/>
            <person name="Sadowski V."/>
            <person name="Camuy-Velez L.A."/>
            <person name="Duan J."/>
            <person name="Sabree Z.L."/>
        </authorList>
    </citation>
    <scope>NUCLEOTIDE SEQUENCE [LARGE SCALE GENOMIC DNA]</scope>
    <source>
        <strain evidence="12 13">PAL227</strain>
    </source>
</reference>
<keyword evidence="13" id="KW-1185">Reference proteome</keyword>
<protein>
    <submittedName>
        <fullName evidence="12">Glycyl-radical enzyme activating protein</fullName>
    </submittedName>
</protein>
<dbReference type="NCBIfam" id="TIGR02494">
    <property type="entry name" value="PFLE_PFLC"/>
    <property type="match status" value="1"/>
</dbReference>
<dbReference type="SFLD" id="SFLDG01066">
    <property type="entry name" value="organic_radical-activating_enz"/>
    <property type="match status" value="1"/>
</dbReference>
<keyword evidence="5" id="KW-0479">Metal-binding</keyword>
<dbReference type="NCBIfam" id="NF043069">
    <property type="entry name" value="T4HPD_activ_SAM"/>
    <property type="match status" value="1"/>
</dbReference>
<keyword evidence="4" id="KW-0949">S-adenosyl-L-methionine</keyword>
<dbReference type="Gene3D" id="3.30.70.20">
    <property type="match status" value="1"/>
</dbReference>
<evidence type="ECO:0000313" key="12">
    <source>
        <dbReference type="EMBL" id="MCP1110643.1"/>
    </source>
</evidence>
<dbReference type="PIRSF" id="PIRSF000371">
    <property type="entry name" value="PFL_act_enz"/>
    <property type="match status" value="1"/>
</dbReference>
<dbReference type="PANTHER" id="PTHR30352">
    <property type="entry name" value="PYRUVATE FORMATE-LYASE-ACTIVATING ENZYME"/>
    <property type="match status" value="1"/>
</dbReference>
<evidence type="ECO:0000256" key="8">
    <source>
        <dbReference type="ARBA" id="ARBA00023014"/>
    </source>
</evidence>
<feature type="domain" description="4Fe-4S ferredoxin-type" evidence="10">
    <location>
        <begin position="74"/>
        <end position="102"/>
    </location>
</feature>
<dbReference type="InterPro" id="IPR040074">
    <property type="entry name" value="BssD/PflA/YjjW"/>
</dbReference>
<dbReference type="Pfam" id="PF04055">
    <property type="entry name" value="Radical_SAM"/>
    <property type="match status" value="1"/>
</dbReference>
<dbReference type="InterPro" id="IPR058240">
    <property type="entry name" value="rSAM_sf"/>
</dbReference>
<feature type="domain" description="4Fe-4S ferredoxin-type" evidence="10">
    <location>
        <begin position="44"/>
        <end position="73"/>
    </location>
</feature>
<dbReference type="PROSITE" id="PS00198">
    <property type="entry name" value="4FE4S_FER_1"/>
    <property type="match status" value="1"/>
</dbReference>
<keyword evidence="3" id="KW-0004">4Fe-4S</keyword>
<evidence type="ECO:0000256" key="7">
    <source>
        <dbReference type="ARBA" id="ARBA00023004"/>
    </source>
</evidence>
<evidence type="ECO:0000256" key="9">
    <source>
        <dbReference type="ARBA" id="ARBA00047365"/>
    </source>
</evidence>
<sequence>MPIITGIQKYSIHDGQGIRSTVFFKGCPLSCSWCHNPETQNYQRQLSVDEERCSGCGKCLKGCETECIQLEATRTQTDFDKCTACGDCADYCYQNLRTVIGEEYEVEKLVDLLKRDEMFYEESGGGVTLSGGEVMTQDMDYLETLLKKLTLLGISVNIDTCGYAPYVNFERILPYVDTFLYDVKVIDDQKHRHHMGVSNTLILENLERLALAGASLNIRIPVVGSVNANSQDIKAIVDYLGERKIQPVQINLLPYHNTGSGKYGRIGKEYQGETYATPAAAEMDDFAKLFTGAGFTNVKIGG</sequence>
<dbReference type="SFLD" id="SFLDS00029">
    <property type="entry name" value="Radical_SAM"/>
    <property type="match status" value="1"/>
</dbReference>
<keyword evidence="6" id="KW-0560">Oxidoreductase</keyword>
<dbReference type="InterPro" id="IPR001989">
    <property type="entry name" value="Radical_activat_CS"/>
</dbReference>
<gene>
    <name evidence="12" type="ORF">NK118_10305</name>
</gene>
<keyword evidence="7" id="KW-0408">Iron</keyword>
<dbReference type="InterPro" id="IPR034457">
    <property type="entry name" value="Organic_radical-activating"/>
</dbReference>
<dbReference type="InterPro" id="IPR012839">
    <property type="entry name" value="Organic_radical_activase"/>
</dbReference>
<dbReference type="PROSITE" id="PS01087">
    <property type="entry name" value="RADICAL_ACTIVATING"/>
    <property type="match status" value="1"/>
</dbReference>
<comment type="cofactor">
    <cofactor evidence="1">
        <name>[4Fe-4S] cluster</name>
        <dbReference type="ChEBI" id="CHEBI:49883"/>
    </cofactor>
</comment>
<dbReference type="PROSITE" id="PS51379">
    <property type="entry name" value="4FE4S_FER_2"/>
    <property type="match status" value="2"/>
</dbReference>
<evidence type="ECO:0000256" key="1">
    <source>
        <dbReference type="ARBA" id="ARBA00001966"/>
    </source>
</evidence>
<dbReference type="EMBL" id="JAMZFV010000015">
    <property type="protein sequence ID" value="MCP1110643.1"/>
    <property type="molecule type" value="Genomic_DNA"/>
</dbReference>
<dbReference type="InterPro" id="IPR007197">
    <property type="entry name" value="rSAM"/>
</dbReference>
<accession>A0ABT1EIX3</accession>
<evidence type="ECO:0000256" key="3">
    <source>
        <dbReference type="ARBA" id="ARBA00022485"/>
    </source>
</evidence>
<evidence type="ECO:0000256" key="2">
    <source>
        <dbReference type="ARBA" id="ARBA00009777"/>
    </source>
</evidence>